<keyword evidence="6" id="KW-1185">Reference proteome</keyword>
<dbReference type="InterPro" id="IPR007219">
    <property type="entry name" value="XnlR_reg_dom"/>
</dbReference>
<evidence type="ECO:0000259" key="4">
    <source>
        <dbReference type="PROSITE" id="PS50048"/>
    </source>
</evidence>
<accession>A0A0B4GUW9</accession>
<dbReference type="Gene3D" id="4.10.240.10">
    <property type="entry name" value="Zn(2)-C6 fungal-type DNA-binding domain"/>
    <property type="match status" value="1"/>
</dbReference>
<keyword evidence="1" id="KW-0479">Metal-binding</keyword>
<evidence type="ECO:0000313" key="6">
    <source>
        <dbReference type="Proteomes" id="UP000031192"/>
    </source>
</evidence>
<proteinExistence type="predicted"/>
<dbReference type="EMBL" id="AZNH01000167">
    <property type="protein sequence ID" value="KID81301.1"/>
    <property type="molecule type" value="Genomic_DNA"/>
</dbReference>
<evidence type="ECO:0000256" key="1">
    <source>
        <dbReference type="ARBA" id="ARBA00022723"/>
    </source>
</evidence>
<evidence type="ECO:0000256" key="2">
    <source>
        <dbReference type="ARBA" id="ARBA00023242"/>
    </source>
</evidence>
<feature type="region of interest" description="Disordered" evidence="3">
    <location>
        <begin position="1"/>
        <end position="44"/>
    </location>
</feature>
<dbReference type="SUPFAM" id="SSF57701">
    <property type="entry name" value="Zn2/Cys6 DNA-binding domain"/>
    <property type="match status" value="1"/>
</dbReference>
<dbReference type="Proteomes" id="UP000031192">
    <property type="component" value="Unassembled WGS sequence"/>
</dbReference>
<dbReference type="InterPro" id="IPR001138">
    <property type="entry name" value="Zn2Cys6_DnaBD"/>
</dbReference>
<dbReference type="GO" id="GO:0003677">
    <property type="term" value="F:DNA binding"/>
    <property type="evidence" value="ECO:0007669"/>
    <property type="project" value="InterPro"/>
</dbReference>
<feature type="domain" description="Zn(2)-C6 fungal-type" evidence="4">
    <location>
        <begin position="51"/>
        <end position="81"/>
    </location>
</feature>
<dbReference type="AlphaFoldDB" id="A0A0B4GUW9"/>
<dbReference type="GO" id="GO:0008270">
    <property type="term" value="F:zinc ion binding"/>
    <property type="evidence" value="ECO:0007669"/>
    <property type="project" value="InterPro"/>
</dbReference>
<dbReference type="PROSITE" id="PS00463">
    <property type="entry name" value="ZN2_CY6_FUNGAL_1"/>
    <property type="match status" value="1"/>
</dbReference>
<comment type="caution">
    <text evidence="5">The sequence shown here is derived from an EMBL/GenBank/DDBJ whole genome shotgun (WGS) entry which is preliminary data.</text>
</comment>
<dbReference type="CDD" id="cd12148">
    <property type="entry name" value="fungal_TF_MHR"/>
    <property type="match status" value="1"/>
</dbReference>
<reference evidence="5 6" key="1">
    <citation type="journal article" date="2014" name="Proc. Natl. Acad. Sci. U.S.A.">
        <title>Trajectory and genomic determinants of fungal-pathogen speciation and host adaptation.</title>
        <authorList>
            <person name="Hu X."/>
            <person name="Xiao G."/>
            <person name="Zheng P."/>
            <person name="Shang Y."/>
            <person name="Su Y."/>
            <person name="Zhang X."/>
            <person name="Liu X."/>
            <person name="Zhan S."/>
            <person name="St Leger R.J."/>
            <person name="Wang C."/>
        </authorList>
    </citation>
    <scope>NUCLEOTIDE SEQUENCE [LARGE SCALE GENOMIC DNA]</scope>
    <source>
        <strain evidence="5 6">ARSEF 977</strain>
    </source>
</reference>
<dbReference type="SMART" id="SM00066">
    <property type="entry name" value="GAL4"/>
    <property type="match status" value="1"/>
</dbReference>
<dbReference type="GO" id="GO:0000981">
    <property type="term" value="F:DNA-binding transcription factor activity, RNA polymerase II-specific"/>
    <property type="evidence" value="ECO:0007669"/>
    <property type="project" value="InterPro"/>
</dbReference>
<feature type="compositionally biased region" description="Low complexity" evidence="3">
    <location>
        <begin position="112"/>
        <end position="126"/>
    </location>
</feature>
<gene>
    <name evidence="5" type="ORF">MGU_11326</name>
</gene>
<dbReference type="PANTHER" id="PTHR47431">
    <property type="entry name" value="ZN(II)2CYS6 TRANSCRIPTION FACTOR (EUROFUNG)-RELATED"/>
    <property type="match status" value="1"/>
</dbReference>
<organism evidence="5 6">
    <name type="scientific">Metarhizium guizhouense (strain ARSEF 977)</name>
    <dbReference type="NCBI Taxonomy" id="1276136"/>
    <lineage>
        <taxon>Eukaryota</taxon>
        <taxon>Fungi</taxon>
        <taxon>Dikarya</taxon>
        <taxon>Ascomycota</taxon>
        <taxon>Pezizomycotina</taxon>
        <taxon>Sordariomycetes</taxon>
        <taxon>Hypocreomycetidae</taxon>
        <taxon>Hypocreales</taxon>
        <taxon>Clavicipitaceae</taxon>
        <taxon>Metarhizium</taxon>
    </lineage>
</organism>
<dbReference type="OrthoDB" id="10067394at2759"/>
<sequence length="598" mass="65802">MASGLTGNDTGQKPTRQPGTPRTQSPNGSVQQKAKSSSSGKRKIPHRITVACTTCRNQHLRCDGTTPTCTRCRQGNKRCVYKDIRLQRRGLPNCNDSTALGSEPSPPGRAGPSRQSWSASQSSEPSGFHEDMCSLDDSAGLFSDPFAAPQDENPHQCKALDSFYASFFKGHPFVLPKARLVSQFDKDPNSVAHVIKAMAFIGALYIPDSASQAYRAAVETAIANRLPRNGFSVQCLLLHAGALEWSGEQDYARSTLEKAKSMALDIGLQSRRFARAHSDGCLVLAESWRRTWWELYIIDAIFAGIRHLPTFALWHAEYDADLPCEEMDYVQGNIPPPRTLAEYDDRAFEDGDGLFSSFAYLIDASRMLGTALPTVDEQGDDTTSQVKNAEANITSWHLYLPESKKEPVQPDGSVDEVMFRAHMLLNTVTTHLHRPRSRLHYSTMEILCSRYAPPQNASVLEVFNERHTMQAVNAAKALVQLFTLSASPTTHSPFIMCMGSMAAATHISACEYYLKGSEYAHAKDRVRVFLGALRAFEDIWPQARKWSGEVKLMAKAVFDSRGKNGEPIVQNQQDGVGSGLGAGAAGLDLALLRSCFES</sequence>
<name>A0A0B4GUW9_METGA</name>
<evidence type="ECO:0000313" key="5">
    <source>
        <dbReference type="EMBL" id="KID81301.1"/>
    </source>
</evidence>
<keyword evidence="2" id="KW-0539">Nucleus</keyword>
<evidence type="ECO:0000256" key="3">
    <source>
        <dbReference type="SAM" id="MobiDB-lite"/>
    </source>
</evidence>
<dbReference type="CDD" id="cd00067">
    <property type="entry name" value="GAL4"/>
    <property type="match status" value="1"/>
</dbReference>
<dbReference type="PANTHER" id="PTHR47431:SF4">
    <property type="entry name" value="ZN(II)2CYS6 TRANSCRIPTION FACTOR (EUROFUNG)"/>
    <property type="match status" value="1"/>
</dbReference>
<dbReference type="InterPro" id="IPR036864">
    <property type="entry name" value="Zn2-C6_fun-type_DNA-bd_sf"/>
</dbReference>
<protein>
    <submittedName>
        <fullName evidence="5">C6 zinc finger domain-containing protein</fullName>
    </submittedName>
</protein>
<dbReference type="Pfam" id="PF00172">
    <property type="entry name" value="Zn_clus"/>
    <property type="match status" value="1"/>
</dbReference>
<dbReference type="GO" id="GO:0006351">
    <property type="term" value="P:DNA-templated transcription"/>
    <property type="evidence" value="ECO:0007669"/>
    <property type="project" value="InterPro"/>
</dbReference>
<feature type="region of interest" description="Disordered" evidence="3">
    <location>
        <begin position="92"/>
        <end position="129"/>
    </location>
</feature>
<dbReference type="Pfam" id="PF04082">
    <property type="entry name" value="Fungal_trans"/>
    <property type="match status" value="1"/>
</dbReference>
<feature type="compositionally biased region" description="Polar residues" evidence="3">
    <location>
        <begin position="1"/>
        <end position="39"/>
    </location>
</feature>
<dbReference type="HOGENOM" id="CLU_015502_2_0_1"/>
<dbReference type="PROSITE" id="PS50048">
    <property type="entry name" value="ZN2_CY6_FUNGAL_2"/>
    <property type="match status" value="1"/>
</dbReference>